<protein>
    <submittedName>
        <fullName evidence="4">EF-hand domain-containing protein</fullName>
    </submittedName>
</protein>
<keyword evidence="2" id="KW-0732">Signal</keyword>
<dbReference type="Proteomes" id="UP001321526">
    <property type="component" value="Chromosome"/>
</dbReference>
<evidence type="ECO:0000256" key="2">
    <source>
        <dbReference type="SAM" id="SignalP"/>
    </source>
</evidence>
<feature type="domain" description="EF-hand" evidence="3">
    <location>
        <begin position="81"/>
        <end position="98"/>
    </location>
</feature>
<evidence type="ECO:0000313" key="5">
    <source>
        <dbReference type="Proteomes" id="UP001321526"/>
    </source>
</evidence>
<dbReference type="InterPro" id="IPR002048">
    <property type="entry name" value="EF_hand_dom"/>
</dbReference>
<evidence type="ECO:0000259" key="3">
    <source>
        <dbReference type="Pfam" id="PF13202"/>
    </source>
</evidence>
<dbReference type="Gene3D" id="1.10.238.10">
    <property type="entry name" value="EF-hand"/>
    <property type="match status" value="1"/>
</dbReference>
<accession>A0ABY8FE44</accession>
<evidence type="ECO:0000313" key="4">
    <source>
        <dbReference type="EMBL" id="WFF40315.1"/>
    </source>
</evidence>
<proteinExistence type="predicted"/>
<dbReference type="InterPro" id="IPR011992">
    <property type="entry name" value="EF-hand-dom_pair"/>
</dbReference>
<dbReference type="Pfam" id="PF13202">
    <property type="entry name" value="EF-hand_5"/>
    <property type="match status" value="1"/>
</dbReference>
<feature type="region of interest" description="Disordered" evidence="1">
    <location>
        <begin position="113"/>
        <end position="186"/>
    </location>
</feature>
<name>A0ABY8FE44_9GAMM</name>
<dbReference type="RefSeq" id="WP_282235590.1">
    <property type="nucleotide sequence ID" value="NZ_CP035631.1"/>
</dbReference>
<dbReference type="PROSITE" id="PS51257">
    <property type="entry name" value="PROKAR_LIPOPROTEIN"/>
    <property type="match status" value="1"/>
</dbReference>
<reference evidence="4 5" key="1">
    <citation type="submission" date="2019-01" db="EMBL/GenBank/DDBJ databases">
        <title>Genome sequence of Salinicola endophyticus REST5.</title>
        <authorList>
            <person name="Nascimento F.X."/>
        </authorList>
    </citation>
    <scope>NUCLEOTIDE SEQUENCE [LARGE SCALE GENOMIC DNA]</scope>
    <source>
        <strain evidence="4 5">REST5</strain>
    </source>
</reference>
<feature type="chain" id="PRO_5046448149" evidence="2">
    <location>
        <begin position="27"/>
        <end position="186"/>
    </location>
</feature>
<organism evidence="4 5">
    <name type="scientific">Salinicola endophyticus</name>
    <dbReference type="NCBI Taxonomy" id="1949083"/>
    <lineage>
        <taxon>Bacteria</taxon>
        <taxon>Pseudomonadati</taxon>
        <taxon>Pseudomonadota</taxon>
        <taxon>Gammaproteobacteria</taxon>
        <taxon>Oceanospirillales</taxon>
        <taxon>Halomonadaceae</taxon>
        <taxon>Salinicola</taxon>
    </lineage>
</organism>
<dbReference type="InterPro" id="IPR018247">
    <property type="entry name" value="EF_Hand_1_Ca_BS"/>
</dbReference>
<gene>
    <name evidence="4" type="ORF">EVC62_01715</name>
</gene>
<evidence type="ECO:0000256" key="1">
    <source>
        <dbReference type="SAM" id="MobiDB-lite"/>
    </source>
</evidence>
<keyword evidence="5" id="KW-1185">Reference proteome</keyword>
<sequence length="186" mass="19275">MNKGTNRSCWASLALVSAAGLLSACAAPQVGHDVVVERPSVQGPVMVSADQLFDAADNDGNGYLTPLDVEPLGLGGNWHTLDLNGDGRLSRQEFRAQFATPLVQSALTLPNDLRTTRPVVDDSYRLPPQPSSERYQPASSDAPPPATISVPDNAPIDLPVLIDNDSAAGGLDGAGMDEGATSGSAN</sequence>
<dbReference type="SUPFAM" id="SSF47473">
    <property type="entry name" value="EF-hand"/>
    <property type="match status" value="1"/>
</dbReference>
<feature type="signal peptide" evidence="2">
    <location>
        <begin position="1"/>
        <end position="26"/>
    </location>
</feature>
<dbReference type="PROSITE" id="PS00018">
    <property type="entry name" value="EF_HAND_1"/>
    <property type="match status" value="1"/>
</dbReference>
<dbReference type="EMBL" id="CP035631">
    <property type="protein sequence ID" value="WFF40315.1"/>
    <property type="molecule type" value="Genomic_DNA"/>
</dbReference>